<dbReference type="STRING" id="1515612.SKP52_08640"/>
<gene>
    <name evidence="3" type="ORF">SKP52_08640</name>
</gene>
<evidence type="ECO:0000256" key="2">
    <source>
        <dbReference type="SAM" id="SignalP"/>
    </source>
</evidence>
<dbReference type="HOGENOM" id="CLU_1353898_0_0_5"/>
<protein>
    <submittedName>
        <fullName evidence="3">Putative secreted protein</fullName>
    </submittedName>
</protein>
<keyword evidence="4" id="KW-1185">Reference proteome</keyword>
<proteinExistence type="predicted"/>
<feature type="region of interest" description="Disordered" evidence="1">
    <location>
        <begin position="22"/>
        <end position="65"/>
    </location>
</feature>
<feature type="chain" id="PRO_5002031755" evidence="2">
    <location>
        <begin position="24"/>
        <end position="202"/>
    </location>
</feature>
<name>A0A0A7PEX1_9SPHN</name>
<reference evidence="3 4" key="1">
    <citation type="journal article" date="2015" name="Int. J. Syst. Evol. Microbiol.">
        <title>Description of Sphingopyxis fribergensis sp. nov. - a soil bacterium with the ability to degrade styrene and phenylacetic acid.</title>
        <authorList>
            <person name="Oelschlagel M."/>
            <person name="Ruckert C."/>
            <person name="Kalinowski J."/>
            <person name="Schmidt G."/>
            <person name="Schlomann M."/>
            <person name="Tischler D."/>
        </authorList>
    </citation>
    <scope>NUCLEOTIDE SEQUENCE [LARGE SCALE GENOMIC DNA]</scope>
    <source>
        <strain evidence="3 4">Kp5.2</strain>
    </source>
</reference>
<feature type="signal peptide" evidence="2">
    <location>
        <begin position="1"/>
        <end position="23"/>
    </location>
</feature>
<dbReference type="PROSITE" id="PS51257">
    <property type="entry name" value="PROKAR_LIPOPROTEIN"/>
    <property type="match status" value="1"/>
</dbReference>
<dbReference type="AlphaFoldDB" id="A0A0A7PEX1"/>
<evidence type="ECO:0000313" key="3">
    <source>
        <dbReference type="EMBL" id="AJA08641.1"/>
    </source>
</evidence>
<organism evidence="3 4">
    <name type="scientific">Sphingopyxis fribergensis</name>
    <dbReference type="NCBI Taxonomy" id="1515612"/>
    <lineage>
        <taxon>Bacteria</taxon>
        <taxon>Pseudomonadati</taxon>
        <taxon>Pseudomonadota</taxon>
        <taxon>Alphaproteobacteria</taxon>
        <taxon>Sphingomonadales</taxon>
        <taxon>Sphingomonadaceae</taxon>
        <taxon>Sphingopyxis</taxon>
    </lineage>
</organism>
<evidence type="ECO:0000256" key="1">
    <source>
        <dbReference type="SAM" id="MobiDB-lite"/>
    </source>
</evidence>
<accession>A0A0A7PEX1</accession>
<dbReference type="Proteomes" id="UP000030907">
    <property type="component" value="Chromosome"/>
</dbReference>
<sequence length="202" mass="22238">MNAAILKAAVALLVLVSCAPSTDNDEKQDGQLEARGPSPKSAPAVPPPSNRPKTQTARCTGVDRNDHPQTLVLESRWVPDEGRAVIFVMEDSTGLLKPGNWLEDLSASLSESDRRGGIVWKWDGQEGKLSKRVGDRFLRITFTQHDFASASVVYLTRPYSEDEETALRFSEGGWLSLAGHCRLFYGNELRSYKNGPPTPNIL</sequence>
<evidence type="ECO:0000313" key="4">
    <source>
        <dbReference type="Proteomes" id="UP000030907"/>
    </source>
</evidence>
<dbReference type="KEGG" id="sphk:SKP52_08640"/>
<keyword evidence="2" id="KW-0732">Signal</keyword>
<dbReference type="EMBL" id="CP009122">
    <property type="protein sequence ID" value="AJA08641.1"/>
    <property type="molecule type" value="Genomic_DNA"/>
</dbReference>
<dbReference type="RefSeq" id="WP_148309062.1">
    <property type="nucleotide sequence ID" value="NZ_CP009122.1"/>
</dbReference>